<name>A0A9D4WV58_PEA</name>
<evidence type="ECO:0000313" key="3">
    <source>
        <dbReference type="Proteomes" id="UP001058974"/>
    </source>
</evidence>
<dbReference type="AlphaFoldDB" id="A0A9D4WV58"/>
<organism evidence="2 3">
    <name type="scientific">Pisum sativum</name>
    <name type="common">Garden pea</name>
    <name type="synonym">Lathyrus oleraceus</name>
    <dbReference type="NCBI Taxonomy" id="3888"/>
    <lineage>
        <taxon>Eukaryota</taxon>
        <taxon>Viridiplantae</taxon>
        <taxon>Streptophyta</taxon>
        <taxon>Embryophyta</taxon>
        <taxon>Tracheophyta</taxon>
        <taxon>Spermatophyta</taxon>
        <taxon>Magnoliopsida</taxon>
        <taxon>eudicotyledons</taxon>
        <taxon>Gunneridae</taxon>
        <taxon>Pentapetalae</taxon>
        <taxon>rosids</taxon>
        <taxon>fabids</taxon>
        <taxon>Fabales</taxon>
        <taxon>Fabaceae</taxon>
        <taxon>Papilionoideae</taxon>
        <taxon>50 kb inversion clade</taxon>
        <taxon>NPAAA clade</taxon>
        <taxon>Hologalegina</taxon>
        <taxon>IRL clade</taxon>
        <taxon>Fabeae</taxon>
        <taxon>Lathyrus</taxon>
    </lineage>
</organism>
<dbReference type="Proteomes" id="UP001058974">
    <property type="component" value="Chromosome 5"/>
</dbReference>
<accession>A0A9D4WV58</accession>
<reference evidence="2 3" key="1">
    <citation type="journal article" date="2022" name="Nat. Genet.">
        <title>Improved pea reference genome and pan-genome highlight genomic features and evolutionary characteristics.</title>
        <authorList>
            <person name="Yang T."/>
            <person name="Liu R."/>
            <person name="Luo Y."/>
            <person name="Hu S."/>
            <person name="Wang D."/>
            <person name="Wang C."/>
            <person name="Pandey M.K."/>
            <person name="Ge S."/>
            <person name="Xu Q."/>
            <person name="Li N."/>
            <person name="Li G."/>
            <person name="Huang Y."/>
            <person name="Saxena R.K."/>
            <person name="Ji Y."/>
            <person name="Li M."/>
            <person name="Yan X."/>
            <person name="He Y."/>
            <person name="Liu Y."/>
            <person name="Wang X."/>
            <person name="Xiang C."/>
            <person name="Varshney R.K."/>
            <person name="Ding H."/>
            <person name="Gao S."/>
            <person name="Zong X."/>
        </authorList>
    </citation>
    <scope>NUCLEOTIDE SEQUENCE [LARGE SCALE GENOMIC DNA]</scope>
    <source>
        <strain evidence="2 3">cv. Zhongwan 6</strain>
    </source>
</reference>
<protein>
    <submittedName>
        <fullName evidence="2">Uncharacterized protein</fullName>
    </submittedName>
</protein>
<feature type="compositionally biased region" description="Low complexity" evidence="1">
    <location>
        <begin position="123"/>
        <end position="132"/>
    </location>
</feature>
<keyword evidence="3" id="KW-1185">Reference proteome</keyword>
<proteinExistence type="predicted"/>
<comment type="caution">
    <text evidence="2">The sequence shown here is derived from an EMBL/GenBank/DDBJ whole genome shotgun (WGS) entry which is preliminary data.</text>
</comment>
<evidence type="ECO:0000256" key="1">
    <source>
        <dbReference type="SAM" id="MobiDB-lite"/>
    </source>
</evidence>
<gene>
    <name evidence="2" type="ORF">KIW84_054377</name>
</gene>
<feature type="region of interest" description="Disordered" evidence="1">
    <location>
        <begin position="114"/>
        <end position="139"/>
    </location>
</feature>
<dbReference type="EMBL" id="JAMSHJ010000005">
    <property type="protein sequence ID" value="KAI5408507.1"/>
    <property type="molecule type" value="Genomic_DNA"/>
</dbReference>
<sequence>MDPNHRVGSISIVQLAQNMKEYRKRVEEIQSQHPEYVIPRGPIPTDPTLDVYIWIGTIDRKRKNEKFYGVGSLAANYTTRNRSLFTRIEDGEGLSRPPILTPEMEETIRQLAQGETSRETTAREAATQEVVTCETAQKA</sequence>
<dbReference type="Gramene" id="Psat05G0437700-T1">
    <property type="protein sequence ID" value="KAI5408507.1"/>
    <property type="gene ID" value="KIW84_054377"/>
</dbReference>
<evidence type="ECO:0000313" key="2">
    <source>
        <dbReference type="EMBL" id="KAI5408507.1"/>
    </source>
</evidence>